<keyword evidence="1" id="KW-0472">Membrane</keyword>
<gene>
    <name evidence="2" type="ORF">ACFQ1E_03480</name>
</gene>
<feature type="transmembrane region" description="Helical" evidence="1">
    <location>
        <begin position="165"/>
        <end position="186"/>
    </location>
</feature>
<evidence type="ECO:0000313" key="2">
    <source>
        <dbReference type="EMBL" id="MFD0945393.1"/>
    </source>
</evidence>
<comment type="caution">
    <text evidence="2">The sequence shown here is derived from an EMBL/GenBank/DDBJ whole genome shotgun (WGS) entry which is preliminary data.</text>
</comment>
<protein>
    <recommendedName>
        <fullName evidence="4">DUF3592 domain-containing protein</fullName>
    </recommendedName>
</protein>
<reference evidence="3" key="1">
    <citation type="journal article" date="2019" name="Int. J. Syst. Evol. Microbiol.">
        <title>The Global Catalogue of Microorganisms (GCM) 10K type strain sequencing project: providing services to taxonomists for standard genome sequencing and annotation.</title>
        <authorList>
            <consortium name="The Broad Institute Genomics Platform"/>
            <consortium name="The Broad Institute Genome Sequencing Center for Infectious Disease"/>
            <person name="Wu L."/>
            <person name="Ma J."/>
        </authorList>
    </citation>
    <scope>NUCLEOTIDE SEQUENCE [LARGE SCALE GENOMIC DNA]</scope>
    <source>
        <strain evidence="3">CCUG 62982</strain>
    </source>
</reference>
<keyword evidence="3" id="KW-1185">Reference proteome</keyword>
<dbReference type="Proteomes" id="UP001596977">
    <property type="component" value="Unassembled WGS sequence"/>
</dbReference>
<sequence length="195" mass="21128">MARGRQAAPARPPRKRARPGELPLIFGVLCLLAVPLVWFLNAEADREYAALKDSGVVSGATITGKAIVENAHSNRRGTPQTSNVHRIAVRYDLGASTPYGEWEETRVAGMRAAAIEVSGWIDVTRFDYPGYAEGQRTTVVFRPGDTGSLMLAGQLAFRTSPLARGLWLAGYAAVMLCGMALAVTGWKKRFRVQPA</sequence>
<accession>A0ABW3H5F1</accession>
<evidence type="ECO:0000256" key="1">
    <source>
        <dbReference type="SAM" id="Phobius"/>
    </source>
</evidence>
<organism evidence="2 3">
    <name type="scientific">Sphingomonas canadensis</name>
    <dbReference type="NCBI Taxonomy" id="1219257"/>
    <lineage>
        <taxon>Bacteria</taxon>
        <taxon>Pseudomonadati</taxon>
        <taxon>Pseudomonadota</taxon>
        <taxon>Alphaproteobacteria</taxon>
        <taxon>Sphingomonadales</taxon>
        <taxon>Sphingomonadaceae</taxon>
        <taxon>Sphingomonas</taxon>
    </lineage>
</organism>
<evidence type="ECO:0000313" key="3">
    <source>
        <dbReference type="Proteomes" id="UP001596977"/>
    </source>
</evidence>
<name>A0ABW3H5F1_9SPHN</name>
<keyword evidence="1" id="KW-1133">Transmembrane helix</keyword>
<evidence type="ECO:0008006" key="4">
    <source>
        <dbReference type="Google" id="ProtNLM"/>
    </source>
</evidence>
<dbReference type="RefSeq" id="WP_264942366.1">
    <property type="nucleotide sequence ID" value="NZ_JAPDRA010000001.1"/>
</dbReference>
<keyword evidence="1" id="KW-0812">Transmembrane</keyword>
<feature type="transmembrane region" description="Helical" evidence="1">
    <location>
        <begin position="21"/>
        <end position="40"/>
    </location>
</feature>
<dbReference type="EMBL" id="JBHTJG010000001">
    <property type="protein sequence ID" value="MFD0945393.1"/>
    <property type="molecule type" value="Genomic_DNA"/>
</dbReference>
<proteinExistence type="predicted"/>